<feature type="region of interest" description="Disordered" evidence="1">
    <location>
        <begin position="43"/>
        <end position="69"/>
    </location>
</feature>
<reference evidence="4" key="1">
    <citation type="journal article" date="2019" name="Nat. Commun.">
        <title>The genome of broomcorn millet.</title>
        <authorList>
            <person name="Zou C."/>
            <person name="Miki D."/>
            <person name="Li D."/>
            <person name="Tang Q."/>
            <person name="Xiao L."/>
            <person name="Rajput S."/>
            <person name="Deng P."/>
            <person name="Jia W."/>
            <person name="Huang R."/>
            <person name="Zhang M."/>
            <person name="Sun Y."/>
            <person name="Hu J."/>
            <person name="Fu X."/>
            <person name="Schnable P.S."/>
            <person name="Li F."/>
            <person name="Zhang H."/>
            <person name="Feng B."/>
            <person name="Zhu X."/>
            <person name="Liu R."/>
            <person name="Schnable J.C."/>
            <person name="Zhu J.-K."/>
            <person name="Zhang H."/>
        </authorList>
    </citation>
    <scope>NUCLEOTIDE SEQUENCE [LARGE SCALE GENOMIC DNA]</scope>
</reference>
<protein>
    <submittedName>
        <fullName evidence="3">Protein NRT1/ PTR FAMILY 6.1</fullName>
    </submittedName>
</protein>
<dbReference type="STRING" id="4540.A0A3L6R189"/>
<proteinExistence type="predicted"/>
<dbReference type="EMBL" id="PQIB02000010">
    <property type="protein sequence ID" value="RLM92950.1"/>
    <property type="molecule type" value="Genomic_DNA"/>
</dbReference>
<dbReference type="Gene3D" id="1.20.1250.20">
    <property type="entry name" value="MFS general substrate transporter like domains"/>
    <property type="match status" value="1"/>
</dbReference>
<evidence type="ECO:0000313" key="4">
    <source>
        <dbReference type="Proteomes" id="UP000275267"/>
    </source>
</evidence>
<keyword evidence="2" id="KW-1133">Transmembrane helix</keyword>
<comment type="caution">
    <text evidence="3">The sequence shown here is derived from an EMBL/GenBank/DDBJ whole genome shotgun (WGS) entry which is preliminary data.</text>
</comment>
<sequence>MELEAPPPVAAAAAKEIKSPEVLSSLQRKKLGAHFLESDERRFSGAARTPLGGGYEPPPPPPSVAGTTPVNIRGEPIADLSRTGGWVAAFFIFGNEMAERMAYFGLSVNMVVFMFKYFKKERN</sequence>
<keyword evidence="2" id="KW-0472">Membrane</keyword>
<dbReference type="InterPro" id="IPR036259">
    <property type="entry name" value="MFS_trans_sf"/>
</dbReference>
<evidence type="ECO:0000256" key="1">
    <source>
        <dbReference type="SAM" id="MobiDB-lite"/>
    </source>
</evidence>
<keyword evidence="4" id="KW-1185">Reference proteome</keyword>
<dbReference type="OrthoDB" id="1898501at2759"/>
<gene>
    <name evidence="3" type="ORF">C2845_PM08G07780</name>
</gene>
<feature type="transmembrane region" description="Helical" evidence="2">
    <location>
        <begin position="101"/>
        <end position="118"/>
    </location>
</feature>
<organism evidence="3 4">
    <name type="scientific">Panicum miliaceum</name>
    <name type="common">Proso millet</name>
    <name type="synonym">Broomcorn millet</name>
    <dbReference type="NCBI Taxonomy" id="4540"/>
    <lineage>
        <taxon>Eukaryota</taxon>
        <taxon>Viridiplantae</taxon>
        <taxon>Streptophyta</taxon>
        <taxon>Embryophyta</taxon>
        <taxon>Tracheophyta</taxon>
        <taxon>Spermatophyta</taxon>
        <taxon>Magnoliopsida</taxon>
        <taxon>Liliopsida</taxon>
        <taxon>Poales</taxon>
        <taxon>Poaceae</taxon>
        <taxon>PACMAD clade</taxon>
        <taxon>Panicoideae</taxon>
        <taxon>Panicodae</taxon>
        <taxon>Paniceae</taxon>
        <taxon>Panicinae</taxon>
        <taxon>Panicum</taxon>
        <taxon>Panicum sect. Panicum</taxon>
    </lineage>
</organism>
<accession>A0A3L6R189</accession>
<evidence type="ECO:0000313" key="3">
    <source>
        <dbReference type="EMBL" id="RLM92950.1"/>
    </source>
</evidence>
<name>A0A3L6R189_PANMI</name>
<keyword evidence="2" id="KW-0812">Transmembrane</keyword>
<evidence type="ECO:0000256" key="2">
    <source>
        <dbReference type="SAM" id="Phobius"/>
    </source>
</evidence>
<dbReference type="AlphaFoldDB" id="A0A3L6R189"/>
<dbReference type="Proteomes" id="UP000275267">
    <property type="component" value="Unassembled WGS sequence"/>
</dbReference>